<protein>
    <recommendedName>
        <fullName evidence="11">Peptidase M24 domain-containing protein</fullName>
    </recommendedName>
</protein>
<evidence type="ECO:0000259" key="7">
    <source>
        <dbReference type="Pfam" id="PF00557"/>
    </source>
</evidence>
<accession>A0A4R5N9W9</accession>
<dbReference type="GO" id="GO:0016787">
    <property type="term" value="F:hydrolase activity"/>
    <property type="evidence" value="ECO:0007669"/>
    <property type="project" value="UniProtKB-KW"/>
</dbReference>
<feature type="domain" description="Creatinase N-terminal" evidence="8">
    <location>
        <begin position="6"/>
        <end position="140"/>
    </location>
</feature>
<dbReference type="InterPro" id="IPR050659">
    <property type="entry name" value="Peptidase_M24B"/>
</dbReference>
<evidence type="ECO:0000313" key="10">
    <source>
        <dbReference type="Proteomes" id="UP000295681"/>
    </source>
</evidence>
<keyword evidence="4" id="KW-0378">Hydrolase</keyword>
<comment type="cofactor">
    <cofactor evidence="1">
        <name>Mn(2+)</name>
        <dbReference type="ChEBI" id="CHEBI:29035"/>
    </cofactor>
</comment>
<dbReference type="GO" id="GO:0046872">
    <property type="term" value="F:metal ion binding"/>
    <property type="evidence" value="ECO:0007669"/>
    <property type="project" value="UniProtKB-KW"/>
</dbReference>
<dbReference type="InterPro" id="IPR001131">
    <property type="entry name" value="Peptidase_M24B_aminopep-P_CS"/>
</dbReference>
<dbReference type="Gene3D" id="3.90.230.10">
    <property type="entry name" value="Creatinase/methionine aminopeptidase superfamily"/>
    <property type="match status" value="1"/>
</dbReference>
<name>A0A4R5N9W9_9LACO</name>
<evidence type="ECO:0000259" key="8">
    <source>
        <dbReference type="Pfam" id="PF01321"/>
    </source>
</evidence>
<dbReference type="PROSITE" id="PS00491">
    <property type="entry name" value="PROLINE_PEPTIDASE"/>
    <property type="match status" value="1"/>
</dbReference>
<dbReference type="InterPro" id="IPR036005">
    <property type="entry name" value="Creatinase/aminopeptidase-like"/>
</dbReference>
<dbReference type="PANTHER" id="PTHR46112:SF10">
    <property type="entry name" value="DIPEPTIDASE YKVY-RELATED"/>
    <property type="match status" value="1"/>
</dbReference>
<keyword evidence="10" id="KW-1185">Reference proteome</keyword>
<comment type="similarity">
    <text evidence="2 6">Belongs to the peptidase M24B family.</text>
</comment>
<reference evidence="9 10" key="1">
    <citation type="journal article" date="2019" name="Appl. Microbiol. Biotechnol.">
        <title>Uncovering carbohydrate metabolism through a genotype-phenotype association study of 56 lactic acid bacteria genomes.</title>
        <authorList>
            <person name="Buron-Moles G."/>
            <person name="Chailyan A."/>
            <person name="Dolejs I."/>
            <person name="Forster J."/>
            <person name="Miks M.H."/>
        </authorList>
    </citation>
    <scope>NUCLEOTIDE SEQUENCE [LARGE SCALE GENOMIC DNA]</scope>
    <source>
        <strain evidence="9 10">ATCC 700006</strain>
    </source>
</reference>
<feature type="domain" description="Peptidase M24" evidence="7">
    <location>
        <begin position="148"/>
        <end position="345"/>
    </location>
</feature>
<keyword evidence="3 6" id="KW-0479">Metal-binding</keyword>
<dbReference type="InterPro" id="IPR000994">
    <property type="entry name" value="Pept_M24"/>
</dbReference>
<dbReference type="RefSeq" id="WP_133264233.1">
    <property type="nucleotide sequence ID" value="NZ_JAGYGP010000004.1"/>
</dbReference>
<evidence type="ECO:0000256" key="3">
    <source>
        <dbReference type="ARBA" id="ARBA00022723"/>
    </source>
</evidence>
<dbReference type="Proteomes" id="UP000295681">
    <property type="component" value="Unassembled WGS sequence"/>
</dbReference>
<dbReference type="SUPFAM" id="SSF55920">
    <property type="entry name" value="Creatinase/aminopeptidase"/>
    <property type="match status" value="1"/>
</dbReference>
<dbReference type="InterPro" id="IPR029149">
    <property type="entry name" value="Creatin/AminoP/Spt16_N"/>
</dbReference>
<keyword evidence="5" id="KW-0464">Manganese</keyword>
<proteinExistence type="inferred from homology"/>
<dbReference type="Pfam" id="PF00557">
    <property type="entry name" value="Peptidase_M24"/>
    <property type="match status" value="1"/>
</dbReference>
<evidence type="ECO:0000256" key="2">
    <source>
        <dbReference type="ARBA" id="ARBA00008766"/>
    </source>
</evidence>
<evidence type="ECO:0000256" key="6">
    <source>
        <dbReference type="RuleBase" id="RU000590"/>
    </source>
</evidence>
<dbReference type="SUPFAM" id="SSF53092">
    <property type="entry name" value="Creatinase/prolidase N-terminal domain"/>
    <property type="match status" value="1"/>
</dbReference>
<evidence type="ECO:0008006" key="11">
    <source>
        <dbReference type="Google" id="ProtNLM"/>
    </source>
</evidence>
<dbReference type="PANTHER" id="PTHR46112">
    <property type="entry name" value="AMINOPEPTIDASE"/>
    <property type="match status" value="1"/>
</dbReference>
<dbReference type="STRING" id="907931.GCA_000165675_01343"/>
<dbReference type="Gene3D" id="3.40.350.10">
    <property type="entry name" value="Creatinase/prolidase N-terminal domain"/>
    <property type="match status" value="1"/>
</dbReference>
<dbReference type="InterPro" id="IPR000587">
    <property type="entry name" value="Creatinase_N"/>
</dbReference>
<evidence type="ECO:0000256" key="1">
    <source>
        <dbReference type="ARBA" id="ARBA00001936"/>
    </source>
</evidence>
<comment type="caution">
    <text evidence="9">The sequence shown here is derived from an EMBL/GenBank/DDBJ whole genome shotgun (WGS) entry which is preliminary data.</text>
</comment>
<dbReference type="EMBL" id="PUFI01000007">
    <property type="protein sequence ID" value="TDG69048.1"/>
    <property type="molecule type" value="Genomic_DNA"/>
</dbReference>
<sequence>MNQSKLNELNNWLQHNNLDGAIITNYHSVAYLSGFESDPIERVLALVILSGKNPFLFGPALEVNSMQESGWPYTAIGYQDQENPWRKLAQHIQNTSKGSQRFAIEADNLTVHRLNALQNALPTGDFSTDITEKINQLRLIKTSSEIQHMLAAGQDADRAFEIGFQALHAGASELEVAAEIEYQLKKSGVPSMSFDTLVQFGDHAADPHGTTSNRALKANELVLFDLGTMTQNYASDASRTVAFGAVPKDIHDIYDVVLHAQQAAQQQAKIGMTAGELDHIARQVIEEAGYGQYFNHRLGHGLGSSVHEYPSIMPDSHLILQENMVFSIEPGIYIPGTAGIRIEDSGYLSANGFIPFTQTTKNFTVL</sequence>
<organism evidence="9 10">
    <name type="scientific">Leuconostoc fallax</name>
    <dbReference type="NCBI Taxonomy" id="1251"/>
    <lineage>
        <taxon>Bacteria</taxon>
        <taxon>Bacillati</taxon>
        <taxon>Bacillota</taxon>
        <taxon>Bacilli</taxon>
        <taxon>Lactobacillales</taxon>
        <taxon>Lactobacillaceae</taxon>
        <taxon>Leuconostoc</taxon>
    </lineage>
</organism>
<evidence type="ECO:0000256" key="5">
    <source>
        <dbReference type="ARBA" id="ARBA00023211"/>
    </source>
</evidence>
<dbReference type="CDD" id="cd01092">
    <property type="entry name" value="APP-like"/>
    <property type="match status" value="1"/>
</dbReference>
<dbReference type="Pfam" id="PF01321">
    <property type="entry name" value="Creatinase_N"/>
    <property type="match status" value="1"/>
</dbReference>
<evidence type="ECO:0000313" key="9">
    <source>
        <dbReference type="EMBL" id="TDG69048.1"/>
    </source>
</evidence>
<gene>
    <name evidence="9" type="ORF">C5L23_001179</name>
</gene>
<dbReference type="AlphaFoldDB" id="A0A4R5N9W9"/>
<evidence type="ECO:0000256" key="4">
    <source>
        <dbReference type="ARBA" id="ARBA00022801"/>
    </source>
</evidence>